<sequence>MGSSLLLQRGTIGTLALDHRILMGAMHLGIEGDRRELDQLAAFYEERVRGGAALIITGHAAVLPEGGGHGMFCLTVPDHRDQLRELAGRIRAAGGKLALQLTHTGRYARSAETGLTPKAPSAIASRLTRETPEAMTASDIADVKEAFAEGARFARDAGFHAIEIMGSEGYLLNEFMSPLTNAREDEYGGTLDGRIRLSAEVVAGIRARVGREFPVIFRMSGEDVMDGSTTPDETLALARALEQSGADALNVGIGWHESRLPTVGATVPSGAFAHIVGAVRAAVGIPVIGANRLHTPEAAEQALARGDMDFVAPARPWLADAAFARKIAQSDRDGLNLCLACNQACLDHAFGNPRKAVACLVNPRTGREAEPFVPSDAPIAVAVVGGGVAGLQAAKTAAERGHAVTLFEARDRLGGQFLLASRIPSKAVFRETLRYYAVALQRLGVAVRTGTVPSAEELKAFDRVVVATGVEPYVPEQLEGADLSLVCTYADILSGARAFGRKVVIVGGGGIGSDVAHYMAETAALGQDVNAFFAERGYAPASAHAVPFGITLVSRSEKVAKGVGPTTRWVLLEELKRRGVEVLKGYRCRAIDAGGVWVENEAGERFLEADQVVLCTGQRSRTDWAEWLQAGEGDAERLRPDVVGGASDAAELNAARAIRQAYELAKSL</sequence>
<dbReference type="PRINTS" id="PR00368">
    <property type="entry name" value="FADPNR"/>
</dbReference>
<dbReference type="Proteomes" id="UP000665561">
    <property type="component" value="Unassembled WGS sequence"/>
</dbReference>
<evidence type="ECO:0000256" key="7">
    <source>
        <dbReference type="ARBA" id="ARBA00023002"/>
    </source>
</evidence>
<keyword evidence="7" id="KW-0560">Oxidoreductase</keyword>
<dbReference type="SUPFAM" id="SSF51395">
    <property type="entry name" value="FMN-linked oxidoreductases"/>
    <property type="match status" value="1"/>
</dbReference>
<comment type="cofactor">
    <cofactor evidence="2">
        <name>[4Fe-4S] cluster</name>
        <dbReference type="ChEBI" id="CHEBI:49883"/>
    </cofactor>
</comment>
<feature type="domain" description="NADH:flavin oxidoreductase/NADH oxidase N-terminal" evidence="10">
    <location>
        <begin position="11"/>
        <end position="329"/>
    </location>
</feature>
<dbReference type="EMBL" id="JAAAMV010000026">
    <property type="protein sequence ID" value="NBD27281.1"/>
    <property type="molecule type" value="Genomic_DNA"/>
</dbReference>
<evidence type="ECO:0000313" key="12">
    <source>
        <dbReference type="EMBL" id="NBD27281.1"/>
    </source>
</evidence>
<comment type="similarity">
    <text evidence="3">In the N-terminal section; belongs to the NADH:flavin oxidoreductase/NADH oxidase family.</text>
</comment>
<comment type="caution">
    <text evidence="12">The sequence shown here is derived from an EMBL/GenBank/DDBJ whole genome shotgun (WGS) entry which is preliminary data.</text>
</comment>
<protein>
    <submittedName>
        <fullName evidence="12">FAD-dependent oxidoreductase</fullName>
    </submittedName>
</protein>
<keyword evidence="5" id="KW-0288">FMN</keyword>
<dbReference type="Pfam" id="PF07992">
    <property type="entry name" value="Pyr_redox_2"/>
    <property type="match status" value="1"/>
</dbReference>
<dbReference type="InterPro" id="IPR013785">
    <property type="entry name" value="Aldolase_TIM"/>
</dbReference>
<dbReference type="InterPro" id="IPR001155">
    <property type="entry name" value="OxRdtase_FMN_N"/>
</dbReference>
<evidence type="ECO:0000256" key="2">
    <source>
        <dbReference type="ARBA" id="ARBA00001966"/>
    </source>
</evidence>
<dbReference type="RefSeq" id="WP_161746302.1">
    <property type="nucleotide sequence ID" value="NZ_JAAAMV010000026.1"/>
</dbReference>
<dbReference type="Gene3D" id="3.40.50.720">
    <property type="entry name" value="NAD(P)-binding Rossmann-like Domain"/>
    <property type="match status" value="1"/>
</dbReference>
<gene>
    <name evidence="12" type="ORF">GT019_25710</name>
</gene>
<evidence type="ECO:0000313" key="13">
    <source>
        <dbReference type="Proteomes" id="UP000665561"/>
    </source>
</evidence>
<evidence type="ECO:0000256" key="3">
    <source>
        <dbReference type="ARBA" id="ARBA00011048"/>
    </source>
</evidence>
<dbReference type="SUPFAM" id="SSF51905">
    <property type="entry name" value="FAD/NAD(P)-binding domain"/>
    <property type="match status" value="1"/>
</dbReference>
<evidence type="ECO:0000256" key="9">
    <source>
        <dbReference type="ARBA" id="ARBA00023014"/>
    </source>
</evidence>
<dbReference type="InterPro" id="IPR036188">
    <property type="entry name" value="FAD/NAD-bd_sf"/>
</dbReference>
<keyword evidence="9" id="KW-0411">Iron-sulfur</keyword>
<comment type="cofactor">
    <cofactor evidence="1">
        <name>FMN</name>
        <dbReference type="ChEBI" id="CHEBI:58210"/>
    </cofactor>
</comment>
<keyword evidence="13" id="KW-1185">Reference proteome</keyword>
<evidence type="ECO:0000256" key="1">
    <source>
        <dbReference type="ARBA" id="ARBA00001917"/>
    </source>
</evidence>
<keyword evidence="4" id="KW-0285">Flavoprotein</keyword>
<evidence type="ECO:0000259" key="10">
    <source>
        <dbReference type="Pfam" id="PF00724"/>
    </source>
</evidence>
<name>A0ABW9XYG8_9BACL</name>
<keyword evidence="6" id="KW-0479">Metal-binding</keyword>
<dbReference type="PANTHER" id="PTHR42917">
    <property type="entry name" value="2,4-DIENOYL-COA REDUCTASE"/>
    <property type="match status" value="1"/>
</dbReference>
<organism evidence="12 13">
    <name type="scientific">Paenibacillus glycinis</name>
    <dbReference type="NCBI Taxonomy" id="2697035"/>
    <lineage>
        <taxon>Bacteria</taxon>
        <taxon>Bacillati</taxon>
        <taxon>Bacillota</taxon>
        <taxon>Bacilli</taxon>
        <taxon>Bacillales</taxon>
        <taxon>Paenibacillaceae</taxon>
        <taxon>Paenibacillus</taxon>
    </lineage>
</organism>
<evidence type="ECO:0000256" key="4">
    <source>
        <dbReference type="ARBA" id="ARBA00022630"/>
    </source>
</evidence>
<evidence type="ECO:0000256" key="5">
    <source>
        <dbReference type="ARBA" id="ARBA00022643"/>
    </source>
</evidence>
<evidence type="ECO:0000259" key="11">
    <source>
        <dbReference type="Pfam" id="PF07992"/>
    </source>
</evidence>
<dbReference type="Gene3D" id="3.20.20.70">
    <property type="entry name" value="Aldolase class I"/>
    <property type="match status" value="1"/>
</dbReference>
<dbReference type="Pfam" id="PF00724">
    <property type="entry name" value="Oxidored_FMN"/>
    <property type="match status" value="1"/>
</dbReference>
<evidence type="ECO:0000256" key="6">
    <source>
        <dbReference type="ARBA" id="ARBA00022723"/>
    </source>
</evidence>
<evidence type="ECO:0000256" key="8">
    <source>
        <dbReference type="ARBA" id="ARBA00023004"/>
    </source>
</evidence>
<keyword evidence="8" id="KW-0408">Iron</keyword>
<dbReference type="PANTHER" id="PTHR42917:SF2">
    <property type="entry name" value="2,4-DIENOYL-COA REDUCTASE [(2E)-ENOYL-COA-PRODUCING]"/>
    <property type="match status" value="1"/>
</dbReference>
<accession>A0ABW9XYG8</accession>
<dbReference type="InterPro" id="IPR023753">
    <property type="entry name" value="FAD/NAD-binding_dom"/>
</dbReference>
<feature type="domain" description="FAD/NAD(P)-binding" evidence="11">
    <location>
        <begin position="381"/>
        <end position="626"/>
    </location>
</feature>
<dbReference type="InterPro" id="IPR051793">
    <property type="entry name" value="NADH:flavin_oxidoreductase"/>
</dbReference>
<reference evidence="12 13" key="1">
    <citation type="submission" date="2020-01" db="EMBL/GenBank/DDBJ databases">
        <title>Paenibacillus soybeanensis sp. nov. isolated from the nodules of soybean (Glycine max(L.) Merr).</title>
        <authorList>
            <person name="Wang H."/>
        </authorList>
    </citation>
    <scope>NUCLEOTIDE SEQUENCE [LARGE SCALE GENOMIC DNA]</scope>
    <source>
        <strain evidence="12 13">T1</strain>
    </source>
</reference>
<dbReference type="Gene3D" id="3.50.50.60">
    <property type="entry name" value="FAD/NAD(P)-binding domain"/>
    <property type="match status" value="1"/>
</dbReference>
<proteinExistence type="inferred from homology"/>
<dbReference type="PRINTS" id="PR00411">
    <property type="entry name" value="PNDRDTASEI"/>
</dbReference>